<dbReference type="InterPro" id="IPR052066">
    <property type="entry name" value="Glycosphingolipid_Hydrolases"/>
</dbReference>
<sequence length="347" mass="37978">MKGAPFIPSTNSSTACPPLGSDGLCDSFSAADAKYFQSQGWNLIRLGVIWAGGQPTLSHHENDELDADFKARLLALLDLAHEYDLRVVLDIHQDAIGTSVCGEGLPLWYFQEHLPHLMGKPLIGFDAHSPTGECSMTDFSGWAKFKDDPEYNTTMAHLIGTSAGRSAYARYVGVLTEAVADSPAAVGIELMNEPPILNFRVEEHKLYDLYKECYDAVRAVSDEMAVGVADAGQIPKFTSDEHLSRSNKEWLEEATHLMYTFHWYSSGFPEFDPAMANGVARAKYFDAVPVLTEFHWNADQAAGATEAGVMWTYYQYNGFCSIPAAYSADSDSGCEAGQECAFGACIT</sequence>
<gene>
    <name evidence="6" type="ORF">TeGR_g8190</name>
</gene>
<dbReference type="PROSITE" id="PS51257">
    <property type="entry name" value="PROKAR_LIPOPROTEIN"/>
    <property type="match status" value="1"/>
</dbReference>
<dbReference type="EMBL" id="BRYB01000283">
    <property type="protein sequence ID" value="GMI26958.1"/>
    <property type="molecule type" value="Genomic_DNA"/>
</dbReference>
<keyword evidence="2 4" id="KW-0378">Hydrolase</keyword>
<dbReference type="Gene3D" id="3.20.20.80">
    <property type="entry name" value="Glycosidases"/>
    <property type="match status" value="1"/>
</dbReference>
<protein>
    <recommendedName>
        <fullName evidence="5">Glycoside hydrolase family 5 domain-containing protein</fullName>
    </recommendedName>
</protein>
<name>A0ABQ6MIC9_9STRA</name>
<evidence type="ECO:0000256" key="3">
    <source>
        <dbReference type="ARBA" id="ARBA00023295"/>
    </source>
</evidence>
<organism evidence="6 7">
    <name type="scientific">Tetraparma gracilis</name>
    <dbReference type="NCBI Taxonomy" id="2962635"/>
    <lineage>
        <taxon>Eukaryota</taxon>
        <taxon>Sar</taxon>
        <taxon>Stramenopiles</taxon>
        <taxon>Ochrophyta</taxon>
        <taxon>Bolidophyceae</taxon>
        <taxon>Parmales</taxon>
        <taxon>Triparmaceae</taxon>
        <taxon>Tetraparma</taxon>
    </lineage>
</organism>
<dbReference type="InterPro" id="IPR017853">
    <property type="entry name" value="GH"/>
</dbReference>
<evidence type="ECO:0000259" key="5">
    <source>
        <dbReference type="Pfam" id="PF00150"/>
    </source>
</evidence>
<comment type="similarity">
    <text evidence="1 4">Belongs to the glycosyl hydrolase 5 (cellulase A) family.</text>
</comment>
<accession>A0ABQ6MIC9</accession>
<evidence type="ECO:0000256" key="4">
    <source>
        <dbReference type="RuleBase" id="RU361153"/>
    </source>
</evidence>
<keyword evidence="3 4" id="KW-0326">Glycosidase</keyword>
<dbReference type="PANTHER" id="PTHR31308">
    <property type="match status" value="1"/>
</dbReference>
<evidence type="ECO:0000313" key="7">
    <source>
        <dbReference type="Proteomes" id="UP001165060"/>
    </source>
</evidence>
<evidence type="ECO:0000256" key="2">
    <source>
        <dbReference type="ARBA" id="ARBA00022801"/>
    </source>
</evidence>
<keyword evidence="7" id="KW-1185">Reference proteome</keyword>
<dbReference type="InterPro" id="IPR001547">
    <property type="entry name" value="Glyco_hydro_5"/>
</dbReference>
<evidence type="ECO:0000256" key="1">
    <source>
        <dbReference type="ARBA" id="ARBA00005641"/>
    </source>
</evidence>
<feature type="domain" description="Glycoside hydrolase family 5" evidence="5">
    <location>
        <begin position="31"/>
        <end position="267"/>
    </location>
</feature>
<dbReference type="Proteomes" id="UP001165060">
    <property type="component" value="Unassembled WGS sequence"/>
</dbReference>
<evidence type="ECO:0000313" key="6">
    <source>
        <dbReference type="EMBL" id="GMI26958.1"/>
    </source>
</evidence>
<dbReference type="PANTHER" id="PTHR31308:SF3">
    <property type="entry name" value="ENDOGLYCOCERAMIDASE"/>
    <property type="match status" value="1"/>
</dbReference>
<proteinExistence type="inferred from homology"/>
<dbReference type="SUPFAM" id="SSF51445">
    <property type="entry name" value="(Trans)glycosidases"/>
    <property type="match status" value="1"/>
</dbReference>
<reference evidence="6 7" key="1">
    <citation type="journal article" date="2023" name="Commun. Biol.">
        <title>Genome analysis of Parmales, the sister group of diatoms, reveals the evolutionary specialization of diatoms from phago-mixotrophs to photoautotrophs.</title>
        <authorList>
            <person name="Ban H."/>
            <person name="Sato S."/>
            <person name="Yoshikawa S."/>
            <person name="Yamada K."/>
            <person name="Nakamura Y."/>
            <person name="Ichinomiya M."/>
            <person name="Sato N."/>
            <person name="Blanc-Mathieu R."/>
            <person name="Endo H."/>
            <person name="Kuwata A."/>
            <person name="Ogata H."/>
        </authorList>
    </citation>
    <scope>NUCLEOTIDE SEQUENCE [LARGE SCALE GENOMIC DNA]</scope>
</reference>
<comment type="caution">
    <text evidence="6">The sequence shown here is derived from an EMBL/GenBank/DDBJ whole genome shotgun (WGS) entry which is preliminary data.</text>
</comment>
<dbReference type="Pfam" id="PF00150">
    <property type="entry name" value="Cellulase"/>
    <property type="match status" value="1"/>
</dbReference>